<accession>A0ACB9D881</accession>
<proteinExistence type="predicted"/>
<organism evidence="1 2">
    <name type="scientific">Smallanthus sonchifolius</name>
    <dbReference type="NCBI Taxonomy" id="185202"/>
    <lineage>
        <taxon>Eukaryota</taxon>
        <taxon>Viridiplantae</taxon>
        <taxon>Streptophyta</taxon>
        <taxon>Embryophyta</taxon>
        <taxon>Tracheophyta</taxon>
        <taxon>Spermatophyta</taxon>
        <taxon>Magnoliopsida</taxon>
        <taxon>eudicotyledons</taxon>
        <taxon>Gunneridae</taxon>
        <taxon>Pentapetalae</taxon>
        <taxon>asterids</taxon>
        <taxon>campanulids</taxon>
        <taxon>Asterales</taxon>
        <taxon>Asteraceae</taxon>
        <taxon>Asteroideae</taxon>
        <taxon>Heliantheae alliance</taxon>
        <taxon>Millerieae</taxon>
        <taxon>Smallanthus</taxon>
    </lineage>
</organism>
<protein>
    <submittedName>
        <fullName evidence="1">Uncharacterized protein</fullName>
    </submittedName>
</protein>
<dbReference type="EMBL" id="CM042037">
    <property type="protein sequence ID" value="KAI3742792.1"/>
    <property type="molecule type" value="Genomic_DNA"/>
</dbReference>
<keyword evidence="2" id="KW-1185">Reference proteome</keyword>
<comment type="caution">
    <text evidence="1">The sequence shown here is derived from an EMBL/GenBank/DDBJ whole genome shotgun (WGS) entry which is preliminary data.</text>
</comment>
<evidence type="ECO:0000313" key="2">
    <source>
        <dbReference type="Proteomes" id="UP001056120"/>
    </source>
</evidence>
<reference evidence="2" key="1">
    <citation type="journal article" date="2022" name="Mol. Ecol. Resour.">
        <title>The genomes of chicory, endive, great burdock and yacon provide insights into Asteraceae palaeo-polyploidization history and plant inulin production.</title>
        <authorList>
            <person name="Fan W."/>
            <person name="Wang S."/>
            <person name="Wang H."/>
            <person name="Wang A."/>
            <person name="Jiang F."/>
            <person name="Liu H."/>
            <person name="Zhao H."/>
            <person name="Xu D."/>
            <person name="Zhang Y."/>
        </authorList>
    </citation>
    <scope>NUCLEOTIDE SEQUENCE [LARGE SCALE GENOMIC DNA]</scope>
    <source>
        <strain evidence="2">cv. Yunnan</strain>
    </source>
</reference>
<evidence type="ECO:0000313" key="1">
    <source>
        <dbReference type="EMBL" id="KAI3742792.1"/>
    </source>
</evidence>
<name>A0ACB9D881_9ASTR</name>
<gene>
    <name evidence="1" type="ORF">L1987_60488</name>
</gene>
<dbReference type="Proteomes" id="UP001056120">
    <property type="component" value="Linkage Group LG20"/>
</dbReference>
<sequence length="142" mass="16134">MPQISSSDAEGCSDRNWHQRKLWHKLTNALLSYNMHVIMRDIDHGIRTIEEMQKLRHKPTSITFMPIVHGFARVWRNARDVRFKSFTYYGSIWVCFSDLGYCYSSGSGSSINGYIDAGGAALCSHCGGICNIAHKRSQMTEL</sequence>
<reference evidence="1 2" key="2">
    <citation type="journal article" date="2022" name="Mol. Ecol. Resour.">
        <title>The genomes of chicory, endive, great burdock and yacon provide insights into Asteraceae paleo-polyploidization history and plant inulin production.</title>
        <authorList>
            <person name="Fan W."/>
            <person name="Wang S."/>
            <person name="Wang H."/>
            <person name="Wang A."/>
            <person name="Jiang F."/>
            <person name="Liu H."/>
            <person name="Zhao H."/>
            <person name="Xu D."/>
            <person name="Zhang Y."/>
        </authorList>
    </citation>
    <scope>NUCLEOTIDE SEQUENCE [LARGE SCALE GENOMIC DNA]</scope>
    <source>
        <strain evidence="2">cv. Yunnan</strain>
        <tissue evidence="1">Leaves</tissue>
    </source>
</reference>